<evidence type="ECO:0000313" key="4">
    <source>
        <dbReference type="Proteomes" id="UP000539953"/>
    </source>
</evidence>
<proteinExistence type="predicted"/>
<dbReference type="RefSeq" id="WP_183329034.1">
    <property type="nucleotide sequence ID" value="NZ_JACHHK010000007.1"/>
</dbReference>
<dbReference type="InterPro" id="IPR029044">
    <property type="entry name" value="Nucleotide-diphossugar_trans"/>
</dbReference>
<evidence type="ECO:0000313" key="3">
    <source>
        <dbReference type="EMBL" id="MBB5183740.1"/>
    </source>
</evidence>
<keyword evidence="3" id="KW-0808">Transferase</keyword>
<dbReference type="CDD" id="cd00761">
    <property type="entry name" value="Glyco_tranf_GTA_type"/>
    <property type="match status" value="1"/>
</dbReference>
<dbReference type="EMBL" id="JACHHK010000007">
    <property type="protein sequence ID" value="MBB5183740.1"/>
    <property type="molecule type" value="Genomic_DNA"/>
</dbReference>
<evidence type="ECO:0000256" key="1">
    <source>
        <dbReference type="SAM" id="Phobius"/>
    </source>
</evidence>
<keyword evidence="4" id="KW-1185">Reference proteome</keyword>
<dbReference type="Pfam" id="PF00535">
    <property type="entry name" value="Glycos_transf_2"/>
    <property type="match status" value="1"/>
</dbReference>
<comment type="caution">
    <text evidence="3">The sequence shown here is derived from an EMBL/GenBank/DDBJ whole genome shotgun (WGS) entry which is preliminary data.</text>
</comment>
<dbReference type="AlphaFoldDB" id="A0A7W8D1B9"/>
<gene>
    <name evidence="3" type="ORF">HNQ47_001779</name>
</gene>
<protein>
    <submittedName>
        <fullName evidence="3">Glycosyltransferase involved in cell wall biosynthesis</fullName>
    </submittedName>
</protein>
<keyword evidence="1" id="KW-0472">Membrane</keyword>
<organism evidence="3 4">
    <name type="scientific">Catenisphaera adipataccumulans</name>
    <dbReference type="NCBI Taxonomy" id="700500"/>
    <lineage>
        <taxon>Bacteria</taxon>
        <taxon>Bacillati</taxon>
        <taxon>Bacillota</taxon>
        <taxon>Erysipelotrichia</taxon>
        <taxon>Erysipelotrichales</taxon>
        <taxon>Erysipelotrichaceae</taxon>
        <taxon>Catenisphaera</taxon>
    </lineage>
</organism>
<feature type="transmembrane region" description="Helical" evidence="1">
    <location>
        <begin position="249"/>
        <end position="267"/>
    </location>
</feature>
<dbReference type="Proteomes" id="UP000539953">
    <property type="component" value="Unassembled WGS sequence"/>
</dbReference>
<keyword evidence="1" id="KW-0812">Transmembrane</keyword>
<name>A0A7W8D1B9_9FIRM</name>
<dbReference type="SUPFAM" id="SSF53448">
    <property type="entry name" value="Nucleotide-diphospho-sugar transferases"/>
    <property type="match status" value="1"/>
</dbReference>
<dbReference type="Gene3D" id="3.90.550.10">
    <property type="entry name" value="Spore Coat Polysaccharide Biosynthesis Protein SpsA, Chain A"/>
    <property type="match status" value="1"/>
</dbReference>
<feature type="domain" description="Glycosyltransferase 2-like" evidence="2">
    <location>
        <begin position="5"/>
        <end position="160"/>
    </location>
</feature>
<sequence length="334" mass="39264">MSKISIIIPVYNGDKVLFTNTVKSCLNQTYKDIEILIIDNGKNSDIEEIISQFNQNDKIRVFKNKNHTAASGRNIGIRNAIGDWLLFLDADDYLSNETCETMIEKAIFYNSDCVICNYIREYHDHSEKVYCFQDDKIYLSRIDYIKDILTVQKGVGFCWGKLIKRTAVSDIFLNENLELAEDAEYCIRLSQNLKNIVGIKKFLFHYIFNPNSIVRSFDNEYANKYLLSMNIIYSDLNTEFKSNPAIIKYYYNFVIYHVLLILVNYCANPKNKNKMKSLKFVLQNDVVEKSIKYSSYEDLSFTRKVPLFLLKHKMNYLALFVGKIRQYQFKRFSH</sequence>
<dbReference type="PANTHER" id="PTHR22916">
    <property type="entry name" value="GLYCOSYLTRANSFERASE"/>
    <property type="match status" value="1"/>
</dbReference>
<dbReference type="GO" id="GO:0016758">
    <property type="term" value="F:hexosyltransferase activity"/>
    <property type="evidence" value="ECO:0007669"/>
    <property type="project" value="UniProtKB-ARBA"/>
</dbReference>
<dbReference type="PANTHER" id="PTHR22916:SF3">
    <property type="entry name" value="UDP-GLCNAC:BETAGAL BETA-1,3-N-ACETYLGLUCOSAMINYLTRANSFERASE-LIKE PROTEIN 1"/>
    <property type="match status" value="1"/>
</dbReference>
<reference evidence="3 4" key="1">
    <citation type="submission" date="2020-08" db="EMBL/GenBank/DDBJ databases">
        <title>Genomic Encyclopedia of Type Strains, Phase IV (KMG-IV): sequencing the most valuable type-strain genomes for metagenomic binning, comparative biology and taxonomic classification.</title>
        <authorList>
            <person name="Goeker M."/>
        </authorList>
    </citation>
    <scope>NUCLEOTIDE SEQUENCE [LARGE SCALE GENOMIC DNA]</scope>
    <source>
        <strain evidence="3 4">DSM 25799</strain>
    </source>
</reference>
<accession>A0A7W8D1B9</accession>
<dbReference type="InterPro" id="IPR001173">
    <property type="entry name" value="Glyco_trans_2-like"/>
</dbReference>
<keyword evidence="1" id="KW-1133">Transmembrane helix</keyword>
<evidence type="ECO:0000259" key="2">
    <source>
        <dbReference type="Pfam" id="PF00535"/>
    </source>
</evidence>